<evidence type="ECO:0000256" key="2">
    <source>
        <dbReference type="ARBA" id="ARBA00022738"/>
    </source>
</evidence>
<comment type="caution">
    <text evidence="3">The sequence shown here is derived from an EMBL/GenBank/DDBJ whole genome shotgun (WGS) entry which is preliminary data.</text>
</comment>
<keyword evidence="1" id="KW-0042">Antenna complex</keyword>
<evidence type="ECO:0000313" key="3">
    <source>
        <dbReference type="EMBL" id="MFB2834804.1"/>
    </source>
</evidence>
<evidence type="ECO:0000256" key="1">
    <source>
        <dbReference type="ARBA" id="ARBA00022549"/>
    </source>
</evidence>
<dbReference type="SUPFAM" id="SSF48371">
    <property type="entry name" value="ARM repeat"/>
    <property type="match status" value="1"/>
</dbReference>
<dbReference type="InterPro" id="IPR016024">
    <property type="entry name" value="ARM-type_fold"/>
</dbReference>
<evidence type="ECO:0000313" key="4">
    <source>
        <dbReference type="Proteomes" id="UP001576780"/>
    </source>
</evidence>
<keyword evidence="4" id="KW-1185">Reference proteome</keyword>
<keyword evidence="2" id="KW-0605">Phycobilisome</keyword>
<dbReference type="Gene3D" id="1.25.10.10">
    <property type="entry name" value="Leucine-rich Repeat Variant"/>
    <property type="match status" value="1"/>
</dbReference>
<protein>
    <recommendedName>
        <fullName evidence="5">HEAT repeat domain-containing protein</fullName>
    </recommendedName>
</protein>
<name>A0ABV4WI92_9CYAN</name>
<accession>A0ABV4WI92</accession>
<gene>
    <name evidence="3" type="ORF">ACE1CA_09745</name>
</gene>
<proteinExistence type="predicted"/>
<dbReference type="Proteomes" id="UP001576780">
    <property type="component" value="Unassembled WGS sequence"/>
</dbReference>
<dbReference type="RefSeq" id="WP_413277235.1">
    <property type="nucleotide sequence ID" value="NZ_JBHFNT010000073.1"/>
</dbReference>
<dbReference type="InterPro" id="IPR011989">
    <property type="entry name" value="ARM-like"/>
</dbReference>
<evidence type="ECO:0008006" key="5">
    <source>
        <dbReference type="Google" id="ProtNLM"/>
    </source>
</evidence>
<reference evidence="3 4" key="1">
    <citation type="submission" date="2024-09" db="EMBL/GenBank/DDBJ databases">
        <title>Floridaenema gen nov. (Aerosakkonemataceae, Aerosakkonematales ord. nov., Cyanobacteria) from benthic tropical and subtropical fresh waters, with the description of four new species.</title>
        <authorList>
            <person name="Moretto J.A."/>
            <person name="Berthold D.E."/>
            <person name="Lefler F.W."/>
            <person name="Huang I.-S."/>
            <person name="Laughinghouse H. IV."/>
        </authorList>
    </citation>
    <scope>NUCLEOTIDE SEQUENCE [LARGE SCALE GENOMIC DNA]</scope>
    <source>
        <strain evidence="3 4">BLCC-F167</strain>
    </source>
</reference>
<sequence>MSTNHDRQYAKTLAAQLRDLTHPPAEIWLKLREYGSVGWAEVDAVFDRLDPAWQYGLIELWGDRSEPPLPVEAAKRLTQLVEGEDITLAHPAAVALARLGEPHTTIALQRLIADLDNPVEMRVDSAAIALRNLGMPLAAPAIPALERVVMRPRVRGGLLSSLVYQPRSPSETAKQVLKELREYLSKND</sequence>
<dbReference type="EMBL" id="JBHFNT010000073">
    <property type="protein sequence ID" value="MFB2834804.1"/>
    <property type="molecule type" value="Genomic_DNA"/>
</dbReference>
<organism evidence="3 4">
    <name type="scientific">Floridaenema evergladense BLCC-F167</name>
    <dbReference type="NCBI Taxonomy" id="3153639"/>
    <lineage>
        <taxon>Bacteria</taxon>
        <taxon>Bacillati</taxon>
        <taxon>Cyanobacteriota</taxon>
        <taxon>Cyanophyceae</taxon>
        <taxon>Oscillatoriophycideae</taxon>
        <taxon>Aerosakkonematales</taxon>
        <taxon>Aerosakkonemataceae</taxon>
        <taxon>Floridanema</taxon>
        <taxon>Floridanema evergladense</taxon>
    </lineage>
</organism>